<dbReference type="CDD" id="cd05398">
    <property type="entry name" value="NT_ClassII-CCAase"/>
    <property type="match status" value="1"/>
</dbReference>
<dbReference type="InterPro" id="IPR043519">
    <property type="entry name" value="NT_sf"/>
</dbReference>
<keyword evidence="10 11" id="KW-0694">RNA-binding</keyword>
<dbReference type="Gene3D" id="1.10.246.80">
    <property type="match status" value="1"/>
</dbReference>
<feature type="domain" description="tRNA nucleotidyltransferase/poly(A) polymerase RNA and SrmB- binding" evidence="13">
    <location>
        <begin position="175"/>
        <end position="235"/>
    </location>
</feature>
<evidence type="ECO:0000313" key="16">
    <source>
        <dbReference type="Proteomes" id="UP000824106"/>
    </source>
</evidence>
<evidence type="ECO:0000256" key="10">
    <source>
        <dbReference type="ARBA" id="ARBA00022884"/>
    </source>
</evidence>
<comment type="caution">
    <text evidence="15">The sequence shown here is derived from an EMBL/GenBank/DDBJ whole genome shotgun (WGS) entry which is preliminary data.</text>
</comment>
<dbReference type="InterPro" id="IPR050264">
    <property type="entry name" value="Bact_CCA-adding_enz_type3_sf"/>
</dbReference>
<feature type="binding site" evidence="11">
    <location>
        <position position="48"/>
    </location>
    <ligand>
        <name>Mg(2+)</name>
        <dbReference type="ChEBI" id="CHEBI:18420"/>
    </ligand>
</feature>
<evidence type="ECO:0000256" key="8">
    <source>
        <dbReference type="ARBA" id="ARBA00022840"/>
    </source>
</evidence>
<feature type="binding site" evidence="11">
    <location>
        <position position="160"/>
    </location>
    <ligand>
        <name>ATP</name>
        <dbReference type="ChEBI" id="CHEBI:30616"/>
    </ligand>
</feature>
<dbReference type="InterPro" id="IPR032828">
    <property type="entry name" value="PolyA_RNA-bd"/>
</dbReference>
<feature type="binding site" evidence="11">
    <location>
        <position position="160"/>
    </location>
    <ligand>
        <name>CTP</name>
        <dbReference type="ChEBI" id="CHEBI:37563"/>
    </ligand>
</feature>
<evidence type="ECO:0000256" key="1">
    <source>
        <dbReference type="ARBA" id="ARBA00001946"/>
    </source>
</evidence>
<comment type="miscellaneous">
    <text evidence="11">A single active site specifically recognizes both ATP and CTP and is responsible for their addition.</text>
</comment>
<feature type="binding site" evidence="11">
    <location>
        <position position="36"/>
    </location>
    <ligand>
        <name>CTP</name>
        <dbReference type="ChEBI" id="CHEBI:37563"/>
    </ligand>
</feature>
<dbReference type="HAMAP" id="MF_01263">
    <property type="entry name" value="CCA_bact_type3"/>
    <property type="match status" value="1"/>
</dbReference>
<dbReference type="Gene3D" id="1.10.110.30">
    <property type="match status" value="1"/>
</dbReference>
<dbReference type="SUPFAM" id="SSF81891">
    <property type="entry name" value="Poly A polymerase C-terminal region-like"/>
    <property type="match status" value="1"/>
</dbReference>
<feature type="domain" description="CCA-adding enzyme C-terminal" evidence="14">
    <location>
        <begin position="249"/>
        <end position="401"/>
    </location>
</feature>
<dbReference type="Pfam" id="PF12627">
    <property type="entry name" value="PolyA_pol_RNAbd"/>
    <property type="match status" value="1"/>
</dbReference>
<comment type="catalytic activity">
    <reaction evidence="11">
        <text>a tRNA precursor + 2 CTP + ATP = a tRNA with a 3' CCA end + 3 diphosphate</text>
        <dbReference type="Rhea" id="RHEA:14433"/>
        <dbReference type="Rhea" id="RHEA-COMP:10465"/>
        <dbReference type="Rhea" id="RHEA-COMP:10468"/>
        <dbReference type="ChEBI" id="CHEBI:30616"/>
        <dbReference type="ChEBI" id="CHEBI:33019"/>
        <dbReference type="ChEBI" id="CHEBI:37563"/>
        <dbReference type="ChEBI" id="CHEBI:74896"/>
        <dbReference type="ChEBI" id="CHEBI:83071"/>
        <dbReference type="EC" id="2.7.7.72"/>
    </reaction>
</comment>
<evidence type="ECO:0000259" key="13">
    <source>
        <dbReference type="Pfam" id="PF12627"/>
    </source>
</evidence>
<keyword evidence="6 11" id="KW-0547">Nucleotide-binding</keyword>
<dbReference type="GO" id="GO:0000049">
    <property type="term" value="F:tRNA binding"/>
    <property type="evidence" value="ECO:0007669"/>
    <property type="project" value="UniProtKB-UniRule"/>
</dbReference>
<dbReference type="PANTHER" id="PTHR46173">
    <property type="entry name" value="CCA TRNA NUCLEOTIDYLTRANSFERASE 1, MITOCHONDRIAL"/>
    <property type="match status" value="1"/>
</dbReference>
<comment type="cofactor">
    <cofactor evidence="1 11">
        <name>Mg(2+)</name>
        <dbReference type="ChEBI" id="CHEBI:18420"/>
    </cofactor>
</comment>
<evidence type="ECO:0000256" key="4">
    <source>
        <dbReference type="ARBA" id="ARBA00022695"/>
    </source>
</evidence>
<dbReference type="PANTHER" id="PTHR46173:SF1">
    <property type="entry name" value="CCA TRNA NUCLEOTIDYLTRANSFERASE 1, MITOCHONDRIAL"/>
    <property type="match status" value="1"/>
</dbReference>
<dbReference type="InterPro" id="IPR002646">
    <property type="entry name" value="PolA_pol_head_dom"/>
</dbReference>
<comment type="catalytic activity">
    <reaction evidence="11">
        <text>a tRNA with a 3' CCA end + 2 CTP + ATP = a tRNA with a 3' CCACCA end + 3 diphosphate</text>
        <dbReference type="Rhea" id="RHEA:76235"/>
        <dbReference type="Rhea" id="RHEA-COMP:10468"/>
        <dbReference type="Rhea" id="RHEA-COMP:18655"/>
        <dbReference type="ChEBI" id="CHEBI:30616"/>
        <dbReference type="ChEBI" id="CHEBI:33019"/>
        <dbReference type="ChEBI" id="CHEBI:37563"/>
        <dbReference type="ChEBI" id="CHEBI:83071"/>
        <dbReference type="ChEBI" id="CHEBI:195187"/>
    </reaction>
</comment>
<feature type="binding site" evidence="11">
    <location>
        <position position="169"/>
    </location>
    <ligand>
        <name>CTP</name>
        <dbReference type="ChEBI" id="CHEBI:37563"/>
    </ligand>
</feature>
<dbReference type="Gene3D" id="1.20.58.560">
    <property type="match status" value="1"/>
</dbReference>
<evidence type="ECO:0000256" key="6">
    <source>
        <dbReference type="ARBA" id="ARBA00022741"/>
    </source>
</evidence>
<proteinExistence type="inferred from homology"/>
<evidence type="ECO:0000256" key="9">
    <source>
        <dbReference type="ARBA" id="ARBA00022842"/>
    </source>
</evidence>
<reference evidence="15" key="1">
    <citation type="journal article" date="2021" name="PeerJ">
        <title>Extensive microbial diversity within the chicken gut microbiome revealed by metagenomics and culture.</title>
        <authorList>
            <person name="Gilroy R."/>
            <person name="Ravi A."/>
            <person name="Getino M."/>
            <person name="Pursley I."/>
            <person name="Horton D.L."/>
            <person name="Alikhan N.F."/>
            <person name="Baker D."/>
            <person name="Gharbi K."/>
            <person name="Hall N."/>
            <person name="Watson M."/>
            <person name="Adriaenssens E.M."/>
            <person name="Foster-Nyarko E."/>
            <person name="Jarju S."/>
            <person name="Secka A."/>
            <person name="Antonio M."/>
            <person name="Oren A."/>
            <person name="Chaudhuri R.R."/>
            <person name="La Ragione R."/>
            <person name="Hildebrand F."/>
            <person name="Pallen M.J."/>
        </authorList>
    </citation>
    <scope>NUCLEOTIDE SEQUENCE</scope>
    <source>
        <strain evidence="15">CHK169-4300</strain>
    </source>
</reference>
<evidence type="ECO:0000256" key="5">
    <source>
        <dbReference type="ARBA" id="ARBA00022723"/>
    </source>
</evidence>
<evidence type="ECO:0000256" key="11">
    <source>
        <dbReference type="HAMAP-Rule" id="MF_01263"/>
    </source>
</evidence>
<dbReference type="Pfam" id="PF01743">
    <property type="entry name" value="PolyA_pol"/>
    <property type="match status" value="1"/>
</dbReference>
<feature type="binding site" evidence="11">
    <location>
        <position position="166"/>
    </location>
    <ligand>
        <name>CTP</name>
        <dbReference type="ChEBI" id="CHEBI:37563"/>
    </ligand>
</feature>
<keyword evidence="7 11" id="KW-0692">RNA repair</keyword>
<evidence type="ECO:0000259" key="12">
    <source>
        <dbReference type="Pfam" id="PF01743"/>
    </source>
</evidence>
<feature type="domain" description="Poly A polymerase head" evidence="12">
    <location>
        <begin position="28"/>
        <end position="148"/>
    </location>
</feature>
<comment type="function">
    <text evidence="11">Catalyzes the addition and repair of the essential 3'-terminal CCA sequence in tRNAs without using a nucleic acid template. Adds these three nucleotides in the order of C, C, and A to the tRNA nucleotide-73, using CTP and ATP as substrates and producing inorganic pyrophosphate. tRNA 3'-terminal CCA addition is required both for tRNA processing and repair. Also involved in tRNA surveillance by mediating tandem CCA addition to generate a CCACCA at the 3' terminus of unstable tRNAs. While stable tRNAs receive only 3'-terminal CCA, unstable tRNAs are marked with CCACCA and rapidly degraded.</text>
</comment>
<dbReference type="EMBL" id="DXAZ01000001">
    <property type="protein sequence ID" value="HIZ70168.1"/>
    <property type="molecule type" value="Genomic_DNA"/>
</dbReference>
<feature type="binding site" evidence="11">
    <location>
        <position position="117"/>
    </location>
    <ligand>
        <name>ATP</name>
        <dbReference type="ChEBI" id="CHEBI:30616"/>
    </ligand>
</feature>
<keyword evidence="4 11" id="KW-0548">Nucleotidyltransferase</keyword>
<feature type="binding site" evidence="11">
    <location>
        <position position="166"/>
    </location>
    <ligand>
        <name>ATP</name>
        <dbReference type="ChEBI" id="CHEBI:30616"/>
    </ligand>
</feature>
<feature type="binding site" evidence="11">
    <location>
        <position position="117"/>
    </location>
    <ligand>
        <name>CTP</name>
        <dbReference type="ChEBI" id="CHEBI:37563"/>
    </ligand>
</feature>
<dbReference type="AlphaFoldDB" id="A0A9D2FZ34"/>
<dbReference type="Pfam" id="PF13735">
    <property type="entry name" value="tRNA_NucTran2_2"/>
    <property type="match status" value="1"/>
</dbReference>
<keyword evidence="9 11" id="KW-0460">Magnesium</keyword>
<comment type="subunit">
    <text evidence="11">Homodimer.</text>
</comment>
<dbReference type="InterPro" id="IPR023068">
    <property type="entry name" value="CCA-adding_enz_firmicutes"/>
</dbReference>
<dbReference type="SUPFAM" id="SSF81301">
    <property type="entry name" value="Nucleotidyltransferase"/>
    <property type="match status" value="1"/>
</dbReference>
<keyword evidence="3 11" id="KW-0819">tRNA processing</keyword>
<dbReference type="GO" id="GO:0005524">
    <property type="term" value="F:ATP binding"/>
    <property type="evidence" value="ECO:0007669"/>
    <property type="project" value="UniProtKB-UniRule"/>
</dbReference>
<dbReference type="GO" id="GO:0000287">
    <property type="term" value="F:magnesium ion binding"/>
    <property type="evidence" value="ECO:0007669"/>
    <property type="project" value="UniProtKB-UniRule"/>
</dbReference>
<feature type="binding site" evidence="11">
    <location>
        <position position="46"/>
    </location>
    <ligand>
        <name>Mg(2+)</name>
        <dbReference type="ChEBI" id="CHEBI:18420"/>
    </ligand>
</feature>
<organism evidence="15 16">
    <name type="scientific">Candidatus Atopostipes pullistercoris</name>
    <dbReference type="NCBI Taxonomy" id="2838467"/>
    <lineage>
        <taxon>Bacteria</taxon>
        <taxon>Bacillati</taxon>
        <taxon>Bacillota</taxon>
        <taxon>Bacilli</taxon>
        <taxon>Lactobacillales</taxon>
        <taxon>Carnobacteriaceae</taxon>
        <taxon>Atopostipes</taxon>
    </lineage>
</organism>
<sequence length="417" mass="48334">MENKIVIDGIFKESVPILTKIIDAGFEAYFVGGSVRDYLLNHEVNDVDIATSALPYEIKKIFSRTVDVGIEHGTVLVLYNNESYEITTFRTESTYKDFRRPDSVTFVRSLREDLRRRDFTMNAIAVDTNGYIFDPYQGMKDLKLGVIRAVGNPHERFQEDALRMMRAVRFAAQLDFEIEKETQLSIGENAALLENIAVERIQIEFEKLLMSSWRSKGLQAMIQSQLFKYCPELADKKEALHSLISDQISFERAEAAWAFLLYKIETHSLNKNFNPHYFLKKWKLSNKKIQNTLTLYYGLKTRVENQELNPWNIFNLGKDAALGIESLVSHLDQESKHDQVKRIYDNLPIYKKEELALNGHDLMKKTTKKPGKWISEALESALKAVVYKEIPNEKESILNWLDTENKIPYVNDRKSLE</sequence>
<feature type="binding site" evidence="11">
    <location>
        <position position="33"/>
    </location>
    <ligand>
        <name>CTP</name>
        <dbReference type="ChEBI" id="CHEBI:37563"/>
    </ligand>
</feature>
<comment type="similarity">
    <text evidence="11">Belongs to the tRNA nucleotidyltransferase/poly(A) polymerase family. Bacterial CCA-adding enzyme type 3 subfamily.</text>
</comment>
<gene>
    <name evidence="11" type="primary">cca</name>
    <name evidence="15" type="ORF">H9808_00100</name>
</gene>
<keyword evidence="2 11" id="KW-0808">Transferase</keyword>
<keyword evidence="8 11" id="KW-0067">ATP-binding</keyword>
<reference evidence="15" key="2">
    <citation type="submission" date="2021-04" db="EMBL/GenBank/DDBJ databases">
        <authorList>
            <person name="Gilroy R."/>
        </authorList>
    </citation>
    <scope>NUCLEOTIDE SEQUENCE</scope>
    <source>
        <strain evidence="15">CHK169-4300</strain>
    </source>
</reference>
<dbReference type="Proteomes" id="UP000824106">
    <property type="component" value="Unassembled WGS sequence"/>
</dbReference>
<evidence type="ECO:0000259" key="14">
    <source>
        <dbReference type="Pfam" id="PF13735"/>
    </source>
</evidence>
<dbReference type="EC" id="2.7.7.72" evidence="11"/>
<evidence type="ECO:0000313" key="15">
    <source>
        <dbReference type="EMBL" id="HIZ70168.1"/>
    </source>
</evidence>
<feature type="binding site" evidence="11">
    <location>
        <position position="169"/>
    </location>
    <ligand>
        <name>ATP</name>
        <dbReference type="ChEBI" id="CHEBI:30616"/>
    </ligand>
</feature>
<dbReference type="InterPro" id="IPR032810">
    <property type="entry name" value="CCA-adding_enz_C"/>
</dbReference>
<accession>A0A9D2FZ34</accession>
<dbReference type="Gene3D" id="3.30.460.10">
    <property type="entry name" value="Beta Polymerase, domain 2"/>
    <property type="match status" value="1"/>
</dbReference>
<dbReference type="GO" id="GO:0042245">
    <property type="term" value="P:RNA repair"/>
    <property type="evidence" value="ECO:0007669"/>
    <property type="project" value="UniProtKB-KW"/>
</dbReference>
<feature type="binding site" evidence="11">
    <location>
        <position position="33"/>
    </location>
    <ligand>
        <name>ATP</name>
        <dbReference type="ChEBI" id="CHEBI:30616"/>
    </ligand>
</feature>
<protein>
    <recommendedName>
        <fullName evidence="11">CCA-adding enzyme</fullName>
        <ecNumber evidence="11">2.7.7.72</ecNumber>
    </recommendedName>
    <alternativeName>
        <fullName evidence="11">CCA tRNA nucleotidyltransferase</fullName>
    </alternativeName>
    <alternativeName>
        <fullName evidence="11">tRNA CCA-pyrophosphorylase</fullName>
    </alternativeName>
    <alternativeName>
        <fullName evidence="11">tRNA adenylyl-/cytidylyl- transferase</fullName>
    </alternativeName>
    <alternativeName>
        <fullName evidence="11">tRNA nucleotidyltransferase</fullName>
    </alternativeName>
    <alternativeName>
        <fullName evidence="11">tRNA-NT</fullName>
    </alternativeName>
</protein>
<evidence type="ECO:0000256" key="2">
    <source>
        <dbReference type="ARBA" id="ARBA00022679"/>
    </source>
</evidence>
<evidence type="ECO:0000256" key="7">
    <source>
        <dbReference type="ARBA" id="ARBA00022800"/>
    </source>
</evidence>
<dbReference type="GO" id="GO:0004810">
    <property type="term" value="F:CCA tRNA nucleotidyltransferase activity"/>
    <property type="evidence" value="ECO:0007669"/>
    <property type="project" value="UniProtKB-UniRule"/>
</dbReference>
<name>A0A9D2FZ34_9LACT</name>
<feature type="binding site" evidence="11">
    <location>
        <position position="163"/>
    </location>
    <ligand>
        <name>CTP</name>
        <dbReference type="ChEBI" id="CHEBI:37563"/>
    </ligand>
</feature>
<feature type="binding site" evidence="11">
    <location>
        <position position="163"/>
    </location>
    <ligand>
        <name>ATP</name>
        <dbReference type="ChEBI" id="CHEBI:30616"/>
    </ligand>
</feature>
<dbReference type="GO" id="GO:0001680">
    <property type="term" value="P:tRNA 3'-terminal CCA addition"/>
    <property type="evidence" value="ECO:0007669"/>
    <property type="project" value="UniProtKB-UniRule"/>
</dbReference>
<keyword evidence="5 11" id="KW-0479">Metal-binding</keyword>
<feature type="binding site" evidence="11">
    <location>
        <position position="36"/>
    </location>
    <ligand>
        <name>ATP</name>
        <dbReference type="ChEBI" id="CHEBI:30616"/>
    </ligand>
</feature>
<dbReference type="NCBIfam" id="NF009814">
    <property type="entry name" value="PRK13299.1"/>
    <property type="match status" value="1"/>
</dbReference>
<evidence type="ECO:0000256" key="3">
    <source>
        <dbReference type="ARBA" id="ARBA00022694"/>
    </source>
</evidence>